<keyword evidence="1" id="KW-0472">Membrane</keyword>
<evidence type="ECO:0000259" key="2">
    <source>
        <dbReference type="Pfam" id="PF04536"/>
    </source>
</evidence>
<dbReference type="AlphaFoldDB" id="A0A0W0YJX0"/>
<keyword evidence="1" id="KW-0812">Transmembrane</keyword>
<sequence>MILKYYQAWQKLLFIMLSLVITTSGFAINFPNKPTNDSFIVDEANLLEPTTTKQINELIFQVWNEQRIPIYVVTIPSLAHYDASGLSIEQYASELFNNWGIGSPDRNYGVLLLVSKGDRKARIELGKAYEHRYDNEATDIMQNLIIPNFKNNDYALGISEGVRGLAALVRGQSIPLPKQPWWAWPLLIGSVILITAVIVSLFKSGRRGWGWALIVLLATVIGYLLWAAAKAGGSGGGFGGGSSGGGGSTGSW</sequence>
<dbReference type="RefSeq" id="WP_027270391.1">
    <property type="nucleotide sequence ID" value="NZ_CAAAJE010000007.1"/>
</dbReference>
<dbReference type="PANTHER" id="PTHR30373">
    <property type="entry name" value="UPF0603 PROTEIN YGCG"/>
    <property type="match status" value="1"/>
</dbReference>
<dbReference type="Gene3D" id="3.10.310.50">
    <property type="match status" value="1"/>
</dbReference>
<evidence type="ECO:0000256" key="1">
    <source>
        <dbReference type="SAM" id="Phobius"/>
    </source>
</evidence>
<dbReference type="Proteomes" id="UP000054621">
    <property type="component" value="Unassembled WGS sequence"/>
</dbReference>
<proteinExistence type="predicted"/>
<protein>
    <recommendedName>
        <fullName evidence="2">TPM domain-containing protein</fullName>
    </recommendedName>
</protein>
<dbReference type="STRING" id="28087.Lsai_1719"/>
<evidence type="ECO:0000313" key="4">
    <source>
        <dbReference type="Proteomes" id="UP000054621"/>
    </source>
</evidence>
<feature type="domain" description="TPM" evidence="2">
    <location>
        <begin position="40"/>
        <end position="167"/>
    </location>
</feature>
<dbReference type="InterPro" id="IPR007621">
    <property type="entry name" value="TPM_dom"/>
</dbReference>
<accession>A0A0W0YJX0</accession>
<feature type="transmembrane region" description="Helical" evidence="1">
    <location>
        <begin position="209"/>
        <end position="229"/>
    </location>
</feature>
<dbReference type="PANTHER" id="PTHR30373:SF2">
    <property type="entry name" value="UPF0603 PROTEIN YGCG"/>
    <property type="match status" value="1"/>
</dbReference>
<dbReference type="PATRIC" id="fig|28087.4.peg.1842"/>
<dbReference type="eggNOG" id="COG1512">
    <property type="taxonomic scope" value="Bacteria"/>
</dbReference>
<comment type="caution">
    <text evidence="3">The sequence shown here is derived from an EMBL/GenBank/DDBJ whole genome shotgun (WGS) entry which is preliminary data.</text>
</comment>
<feature type="transmembrane region" description="Helical" evidence="1">
    <location>
        <begin position="181"/>
        <end position="202"/>
    </location>
</feature>
<name>A0A0W0YJX0_9GAMM</name>
<dbReference type="OrthoDB" id="9810918at2"/>
<organism evidence="3 4">
    <name type="scientific">Legionella sainthelensi</name>
    <dbReference type="NCBI Taxonomy" id="28087"/>
    <lineage>
        <taxon>Bacteria</taxon>
        <taxon>Pseudomonadati</taxon>
        <taxon>Pseudomonadota</taxon>
        <taxon>Gammaproteobacteria</taxon>
        <taxon>Legionellales</taxon>
        <taxon>Legionellaceae</taxon>
        <taxon>Legionella</taxon>
    </lineage>
</organism>
<reference evidence="3 4" key="1">
    <citation type="submission" date="2015-11" db="EMBL/GenBank/DDBJ databases">
        <title>Genomic analysis of 38 Legionella species identifies large and diverse effector repertoires.</title>
        <authorList>
            <person name="Burstein D."/>
            <person name="Amaro F."/>
            <person name="Zusman T."/>
            <person name="Lifshitz Z."/>
            <person name="Cohen O."/>
            <person name="Gilbert J.A."/>
            <person name="Pupko T."/>
            <person name="Shuman H.A."/>
            <person name="Segal G."/>
        </authorList>
    </citation>
    <scope>NUCLEOTIDE SEQUENCE [LARGE SCALE GENOMIC DNA]</scope>
    <source>
        <strain evidence="3 4">Mt.St.Helens-4</strain>
    </source>
</reference>
<gene>
    <name evidence="3" type="ORF">Lsai_1719</name>
</gene>
<dbReference type="Pfam" id="PF04536">
    <property type="entry name" value="TPM_phosphatase"/>
    <property type="match status" value="1"/>
</dbReference>
<evidence type="ECO:0000313" key="3">
    <source>
        <dbReference type="EMBL" id="KTD57115.1"/>
    </source>
</evidence>
<dbReference type="EMBL" id="LNYV01000028">
    <property type="protein sequence ID" value="KTD57115.1"/>
    <property type="molecule type" value="Genomic_DNA"/>
</dbReference>
<keyword evidence="1" id="KW-1133">Transmembrane helix</keyword>